<evidence type="ECO:0000256" key="5">
    <source>
        <dbReference type="ARBA" id="ARBA00023136"/>
    </source>
</evidence>
<feature type="transmembrane region" description="Helical" evidence="7">
    <location>
        <begin position="147"/>
        <end position="167"/>
    </location>
</feature>
<dbReference type="Pfam" id="PF06271">
    <property type="entry name" value="RDD"/>
    <property type="match status" value="1"/>
</dbReference>
<proteinExistence type="predicted"/>
<evidence type="ECO:0000256" key="6">
    <source>
        <dbReference type="SAM" id="MobiDB-lite"/>
    </source>
</evidence>
<evidence type="ECO:0000313" key="9">
    <source>
        <dbReference type="EMBL" id="MFC5542396.1"/>
    </source>
</evidence>
<gene>
    <name evidence="9" type="ORF">ACFPOH_11805</name>
</gene>
<evidence type="ECO:0000256" key="4">
    <source>
        <dbReference type="ARBA" id="ARBA00022989"/>
    </source>
</evidence>
<keyword evidence="3 7" id="KW-0812">Transmembrane</keyword>
<comment type="subcellular location">
    <subcellularLocation>
        <location evidence="1">Cell membrane</location>
        <topology evidence="1">Multi-pass membrane protein</topology>
    </subcellularLocation>
</comment>
<evidence type="ECO:0000256" key="1">
    <source>
        <dbReference type="ARBA" id="ARBA00004651"/>
    </source>
</evidence>
<organism evidence="9 10">
    <name type="scientific">Ureibacillus suwonensis</name>
    <dbReference type="NCBI Taxonomy" id="313007"/>
    <lineage>
        <taxon>Bacteria</taxon>
        <taxon>Bacillati</taxon>
        <taxon>Bacillota</taxon>
        <taxon>Bacilli</taxon>
        <taxon>Bacillales</taxon>
        <taxon>Caryophanaceae</taxon>
        <taxon>Ureibacillus</taxon>
    </lineage>
</organism>
<evidence type="ECO:0000256" key="3">
    <source>
        <dbReference type="ARBA" id="ARBA00022692"/>
    </source>
</evidence>
<accession>A0ABW0RC93</accession>
<comment type="caution">
    <text evidence="9">The sequence shown here is derived from an EMBL/GenBank/DDBJ whole genome shotgun (WGS) entry which is preliminary data.</text>
</comment>
<keyword evidence="2" id="KW-1003">Cell membrane</keyword>
<feature type="domain" description="RDD" evidence="8">
    <location>
        <begin position="106"/>
        <end position="231"/>
    </location>
</feature>
<feature type="region of interest" description="Disordered" evidence="6">
    <location>
        <begin position="1"/>
        <end position="67"/>
    </location>
</feature>
<sequence>MTGYNPENERKTPAQETNDNISANEQEQNDSIYDNDHVETSSNEENMGAAEREINESGQPLAEKTAEESVAAINNNEFLSEGKKEEAIETKTVRETEIVEEYEEKTAGFWIRFLAFITDGLIVSAIVSILVKPIFYFLDLDMSTSDWFAPFTIISGIFYYGYFIIMTKFWQQTVGKMIFGLKVKSLKEEKLSWSTVLFRELVARFINNTVWLSYLAVAFTPKNRGIQDYIADTIVVQENVYVKNEKTVIREKIIEIDGHSNHQTA</sequence>
<reference evidence="10" key="1">
    <citation type="journal article" date="2019" name="Int. J. Syst. Evol. Microbiol.">
        <title>The Global Catalogue of Microorganisms (GCM) 10K type strain sequencing project: providing services to taxonomists for standard genome sequencing and annotation.</title>
        <authorList>
            <consortium name="The Broad Institute Genomics Platform"/>
            <consortium name="The Broad Institute Genome Sequencing Center for Infectious Disease"/>
            <person name="Wu L."/>
            <person name="Ma J."/>
        </authorList>
    </citation>
    <scope>NUCLEOTIDE SEQUENCE [LARGE SCALE GENOMIC DNA]</scope>
    <source>
        <strain evidence="10">CCUG 56331</strain>
    </source>
</reference>
<dbReference type="EMBL" id="JBHSNQ010000155">
    <property type="protein sequence ID" value="MFC5542396.1"/>
    <property type="molecule type" value="Genomic_DNA"/>
</dbReference>
<keyword evidence="10" id="KW-1185">Reference proteome</keyword>
<dbReference type="PANTHER" id="PTHR36115:SF9">
    <property type="entry name" value="LMO1584 PROTEIN"/>
    <property type="match status" value="1"/>
</dbReference>
<dbReference type="RefSeq" id="WP_342468923.1">
    <property type="nucleotide sequence ID" value="NZ_JBHSNQ010000155.1"/>
</dbReference>
<feature type="compositionally biased region" description="Polar residues" evidence="6">
    <location>
        <begin position="14"/>
        <end position="32"/>
    </location>
</feature>
<dbReference type="PANTHER" id="PTHR36115">
    <property type="entry name" value="PROLINE-RICH ANTIGEN HOMOLOG-RELATED"/>
    <property type="match status" value="1"/>
</dbReference>
<keyword evidence="4 7" id="KW-1133">Transmembrane helix</keyword>
<keyword evidence="5 7" id="KW-0472">Membrane</keyword>
<evidence type="ECO:0000256" key="2">
    <source>
        <dbReference type="ARBA" id="ARBA00022475"/>
    </source>
</evidence>
<feature type="transmembrane region" description="Helical" evidence="7">
    <location>
        <begin position="113"/>
        <end position="135"/>
    </location>
</feature>
<evidence type="ECO:0000313" key="10">
    <source>
        <dbReference type="Proteomes" id="UP001595978"/>
    </source>
</evidence>
<name>A0ABW0RC93_9BACL</name>
<evidence type="ECO:0000259" key="8">
    <source>
        <dbReference type="Pfam" id="PF06271"/>
    </source>
</evidence>
<dbReference type="InterPro" id="IPR051791">
    <property type="entry name" value="Pra-immunoreactive"/>
</dbReference>
<dbReference type="InterPro" id="IPR010432">
    <property type="entry name" value="RDD"/>
</dbReference>
<evidence type="ECO:0000256" key="7">
    <source>
        <dbReference type="SAM" id="Phobius"/>
    </source>
</evidence>
<dbReference type="Proteomes" id="UP001595978">
    <property type="component" value="Unassembled WGS sequence"/>
</dbReference>
<protein>
    <submittedName>
        <fullName evidence="9">RDD family protein</fullName>
    </submittedName>
</protein>